<comment type="caution">
    <text evidence="2">The sequence shown here is derived from an EMBL/GenBank/DDBJ whole genome shotgun (WGS) entry which is preliminary data.</text>
</comment>
<dbReference type="PANTHER" id="PTHR35792">
    <property type="entry name" value="GENERAL STRESS PROTEIN"/>
    <property type="match status" value="1"/>
</dbReference>
<feature type="region of interest" description="Disordered" evidence="1">
    <location>
        <begin position="101"/>
        <end position="126"/>
    </location>
</feature>
<accession>A0ABU3H929</accession>
<dbReference type="PANTHER" id="PTHR35792:SF2">
    <property type="entry name" value="GENERAL STRESS PROTEIN"/>
    <property type="match status" value="1"/>
</dbReference>
<keyword evidence="3" id="KW-1185">Reference proteome</keyword>
<evidence type="ECO:0000256" key="1">
    <source>
        <dbReference type="SAM" id="MobiDB-lite"/>
    </source>
</evidence>
<dbReference type="Proteomes" id="UP001248709">
    <property type="component" value="Unassembled WGS sequence"/>
</dbReference>
<dbReference type="InterPro" id="IPR024623">
    <property type="entry name" value="YtxH"/>
</dbReference>
<dbReference type="InterPro" id="IPR052928">
    <property type="entry name" value="Desiccation-related_membrane"/>
</dbReference>
<protein>
    <submittedName>
        <fullName evidence="2">Gas vesicle protein</fullName>
    </submittedName>
</protein>
<organism evidence="2 3">
    <name type="scientific">Paenibacillus forsythiae</name>
    <dbReference type="NCBI Taxonomy" id="365616"/>
    <lineage>
        <taxon>Bacteria</taxon>
        <taxon>Bacillati</taxon>
        <taxon>Bacillota</taxon>
        <taxon>Bacilli</taxon>
        <taxon>Bacillales</taxon>
        <taxon>Paenibacillaceae</taxon>
        <taxon>Paenibacillus</taxon>
    </lineage>
</organism>
<dbReference type="RefSeq" id="WP_025701740.1">
    <property type="nucleotide sequence ID" value="NZ_JAUSUY010000009.1"/>
</dbReference>
<dbReference type="Pfam" id="PF12732">
    <property type="entry name" value="YtxH"/>
    <property type="match status" value="1"/>
</dbReference>
<reference evidence="2 3" key="1">
    <citation type="submission" date="2023-07" db="EMBL/GenBank/DDBJ databases">
        <title>Genomic Encyclopedia of Type Strains, Phase IV (KMG-IV): sequencing the most valuable type-strain genomes for metagenomic binning, comparative biology and taxonomic classification.</title>
        <authorList>
            <person name="Goeker M."/>
        </authorList>
    </citation>
    <scope>NUCLEOTIDE SEQUENCE [LARGE SCALE GENOMIC DNA]</scope>
    <source>
        <strain evidence="2 3">T98</strain>
    </source>
</reference>
<evidence type="ECO:0000313" key="2">
    <source>
        <dbReference type="EMBL" id="MDT3426961.1"/>
    </source>
</evidence>
<sequence>MKKNTKSLLWGIVAGGAVGSVTALLLTPKSGKELRKDISDGAAATADKAQELVHQASDKTVEWYGKARDSVEQAIQEVAGWSQLFAKAGDEPEVISADVVEQAPGGSGLEDEAALPDADDKAGDQA</sequence>
<dbReference type="EMBL" id="JAUSUY010000009">
    <property type="protein sequence ID" value="MDT3426961.1"/>
    <property type="molecule type" value="Genomic_DNA"/>
</dbReference>
<evidence type="ECO:0000313" key="3">
    <source>
        <dbReference type="Proteomes" id="UP001248709"/>
    </source>
</evidence>
<name>A0ABU3H929_9BACL</name>
<gene>
    <name evidence="2" type="ORF">J2Z22_002495</name>
</gene>
<proteinExistence type="predicted"/>